<comment type="caution">
    <text evidence="2">The sequence shown here is derived from an EMBL/GenBank/DDBJ whole genome shotgun (WGS) entry which is preliminary data.</text>
</comment>
<keyword evidence="3" id="KW-1185">Reference proteome</keyword>
<dbReference type="EMBL" id="CAJJDN010000059">
    <property type="protein sequence ID" value="CAD8092353.1"/>
    <property type="molecule type" value="Genomic_DNA"/>
</dbReference>
<dbReference type="EMBL" id="CAJJDN010000059">
    <property type="protein sequence ID" value="CAD8092351.1"/>
    <property type="molecule type" value="Genomic_DNA"/>
</dbReference>
<gene>
    <name evidence="1" type="ORF">PSON_ATCC_30995.1.T0590007</name>
    <name evidence="2" type="ORF">PSON_ATCC_30995.1.T0590008</name>
</gene>
<evidence type="ECO:0000313" key="2">
    <source>
        <dbReference type="EMBL" id="CAD8092353.1"/>
    </source>
</evidence>
<evidence type="ECO:0000313" key="3">
    <source>
        <dbReference type="Proteomes" id="UP000692954"/>
    </source>
</evidence>
<dbReference type="Proteomes" id="UP000692954">
    <property type="component" value="Unassembled WGS sequence"/>
</dbReference>
<proteinExistence type="predicted"/>
<name>A0A8S1NS88_9CILI</name>
<evidence type="ECO:0000313" key="1">
    <source>
        <dbReference type="EMBL" id="CAD8092351.1"/>
    </source>
</evidence>
<reference evidence="2" key="1">
    <citation type="submission" date="2021-01" db="EMBL/GenBank/DDBJ databases">
        <authorList>
            <consortium name="Genoscope - CEA"/>
            <person name="William W."/>
        </authorList>
    </citation>
    <scope>NUCLEOTIDE SEQUENCE</scope>
</reference>
<organism evidence="2 3">
    <name type="scientific">Paramecium sonneborni</name>
    <dbReference type="NCBI Taxonomy" id="65129"/>
    <lineage>
        <taxon>Eukaryota</taxon>
        <taxon>Sar</taxon>
        <taxon>Alveolata</taxon>
        <taxon>Ciliophora</taxon>
        <taxon>Intramacronucleata</taxon>
        <taxon>Oligohymenophorea</taxon>
        <taxon>Peniculida</taxon>
        <taxon>Parameciidae</taxon>
        <taxon>Paramecium</taxon>
    </lineage>
</organism>
<protein>
    <submittedName>
        <fullName evidence="2">Uncharacterized protein</fullName>
    </submittedName>
</protein>
<dbReference type="AlphaFoldDB" id="A0A8S1NS88"/>
<sequence>MNPEPKLKYVRLSCTCPPICSCGGKVTRDWVHVKCMKDSYITSKGDIFCNNYGCSSYFIKDAIFKCGFQNDQTWYQFKNASQFIMALAMAIQSASFSLKDNDLVLFITDINAQVAKRWVLCQNYDINIKTQSAHKMSSNSFLILNVIKKIAKNHNYCQVPGINNSIGQIFLDQIGQIFRLQISFKQTIELLIRCSNIEF</sequence>
<accession>A0A8S1NS88</accession>